<reference evidence="3" key="1">
    <citation type="submission" date="2018-07" db="EMBL/GenBank/DDBJ databases">
        <title>Streptacidiphilus bronchialis DSM 106435 chromosome.</title>
        <authorList>
            <person name="Batra D."/>
            <person name="Gulvik C.A."/>
        </authorList>
    </citation>
    <scope>NUCLEOTIDE SEQUENCE [LARGE SCALE GENOMIC DNA]</scope>
    <source>
        <strain evidence="3">DSM 106435</strain>
    </source>
</reference>
<dbReference type="OrthoDB" id="3542365at2"/>
<evidence type="ECO:0000256" key="1">
    <source>
        <dbReference type="SAM" id="SignalP"/>
    </source>
</evidence>
<evidence type="ECO:0008006" key="4">
    <source>
        <dbReference type="Google" id="ProtNLM"/>
    </source>
</evidence>
<keyword evidence="3" id="KW-1185">Reference proteome</keyword>
<proteinExistence type="predicted"/>
<dbReference type="EMBL" id="CP031264">
    <property type="protein sequence ID" value="AXI78764.1"/>
    <property type="molecule type" value="Genomic_DNA"/>
</dbReference>
<dbReference type="RefSeq" id="WP_111489622.1">
    <property type="nucleotide sequence ID" value="NZ_CP031264.1"/>
</dbReference>
<dbReference type="KEGG" id="stri:C7M71_016390"/>
<dbReference type="Proteomes" id="UP000249340">
    <property type="component" value="Chromosome"/>
</dbReference>
<keyword evidence="1" id="KW-0732">Signal</keyword>
<feature type="chain" id="PRO_5016574949" description="Secreted protein" evidence="1">
    <location>
        <begin position="27"/>
        <end position="114"/>
    </location>
</feature>
<feature type="signal peptide" evidence="1">
    <location>
        <begin position="1"/>
        <end position="26"/>
    </location>
</feature>
<dbReference type="AlphaFoldDB" id="A0A345SYF9"/>
<accession>A0A345SYF9</accession>
<evidence type="ECO:0000313" key="3">
    <source>
        <dbReference type="Proteomes" id="UP000249340"/>
    </source>
</evidence>
<sequence>MRLRNTLAAATGAFALVLTLPTSASAATGELTYVFIDSHGVRQTGVLIDPPSRECITIPEAADEARLPAHSPVNSTDATATVFSGIGCQGDYFTLRPQGGRASERLKVRSVVFS</sequence>
<name>A0A345SYF9_9ACTN</name>
<protein>
    <recommendedName>
        <fullName evidence="4">Secreted protein</fullName>
    </recommendedName>
</protein>
<gene>
    <name evidence="2" type="ORF">C7M71_016390</name>
</gene>
<organism evidence="2 3">
    <name type="scientific">Peterkaempfera bronchialis</name>
    <dbReference type="NCBI Taxonomy" id="2126346"/>
    <lineage>
        <taxon>Bacteria</taxon>
        <taxon>Bacillati</taxon>
        <taxon>Actinomycetota</taxon>
        <taxon>Actinomycetes</taxon>
        <taxon>Kitasatosporales</taxon>
        <taxon>Streptomycetaceae</taxon>
        <taxon>Peterkaempfera</taxon>
    </lineage>
</organism>
<evidence type="ECO:0000313" key="2">
    <source>
        <dbReference type="EMBL" id="AXI78764.1"/>
    </source>
</evidence>